<dbReference type="Gene3D" id="2.10.260.10">
    <property type="match status" value="1"/>
</dbReference>
<evidence type="ECO:0000256" key="1">
    <source>
        <dbReference type="PROSITE-ProRule" id="PRU01076"/>
    </source>
</evidence>
<sequence length="79" mass="9096">MQFITTVTQKGQVTLPLALRQAVNIDIYDKVMVSRDNKSIMITPQEDILDLAGTLKPRKNKNKTALQAREYMETHYSRD</sequence>
<proteinExistence type="predicted"/>
<dbReference type="InterPro" id="IPR037914">
    <property type="entry name" value="SpoVT-AbrB_sf"/>
</dbReference>
<evidence type="ECO:0000256" key="2">
    <source>
        <dbReference type="SAM" id="MobiDB-lite"/>
    </source>
</evidence>
<dbReference type="Proteomes" id="UP000183605">
    <property type="component" value="Unassembled WGS sequence"/>
</dbReference>
<dbReference type="EMBL" id="MNXQ01000043">
    <property type="protein sequence ID" value="OIP03280.1"/>
    <property type="molecule type" value="Genomic_DNA"/>
</dbReference>
<dbReference type="GO" id="GO:0003677">
    <property type="term" value="F:DNA binding"/>
    <property type="evidence" value="ECO:0007669"/>
    <property type="project" value="UniProtKB-UniRule"/>
</dbReference>
<gene>
    <name evidence="4" type="ORF">AUK18_02335</name>
</gene>
<feature type="region of interest" description="Disordered" evidence="2">
    <location>
        <begin position="60"/>
        <end position="79"/>
    </location>
</feature>
<name>A0A1J5B8K1_9BACT</name>
<evidence type="ECO:0000313" key="5">
    <source>
        <dbReference type="Proteomes" id="UP000183605"/>
    </source>
</evidence>
<dbReference type="AlphaFoldDB" id="A0A1J5B8K1"/>
<keyword evidence="1" id="KW-0238">DNA-binding</keyword>
<organism evidence="4 5">
    <name type="scientific">Candidatus Beckwithbacteria bacterium CG2_30_44_31</name>
    <dbReference type="NCBI Taxonomy" id="1805035"/>
    <lineage>
        <taxon>Bacteria</taxon>
        <taxon>Candidatus Beckwithiibacteriota</taxon>
    </lineage>
</organism>
<dbReference type="SUPFAM" id="SSF89447">
    <property type="entry name" value="AbrB/MazE/MraZ-like"/>
    <property type="match status" value="1"/>
</dbReference>
<dbReference type="SMART" id="SM00966">
    <property type="entry name" value="SpoVT_AbrB"/>
    <property type="match status" value="1"/>
</dbReference>
<dbReference type="Pfam" id="PF04014">
    <property type="entry name" value="MazE_antitoxin"/>
    <property type="match status" value="1"/>
</dbReference>
<reference evidence="4 5" key="1">
    <citation type="journal article" date="2016" name="Environ. Microbiol.">
        <title>Genomic resolution of a cold subsurface aquifer community provides metabolic insights for novel microbes adapted to high CO concentrations.</title>
        <authorList>
            <person name="Probst A.J."/>
            <person name="Castelle C.J."/>
            <person name="Singh A."/>
            <person name="Brown C.T."/>
            <person name="Anantharaman K."/>
            <person name="Sharon I."/>
            <person name="Hug L.A."/>
            <person name="Burstein D."/>
            <person name="Emerson J.B."/>
            <person name="Thomas B.C."/>
            <person name="Banfield J.F."/>
        </authorList>
    </citation>
    <scope>NUCLEOTIDE SEQUENCE [LARGE SCALE GENOMIC DNA]</scope>
    <source>
        <strain evidence="4">CG2_30_44_31</strain>
    </source>
</reference>
<comment type="caution">
    <text evidence="4">The sequence shown here is derived from an EMBL/GenBank/DDBJ whole genome shotgun (WGS) entry which is preliminary data.</text>
</comment>
<protein>
    <recommendedName>
        <fullName evidence="3">SpoVT-AbrB domain-containing protein</fullName>
    </recommendedName>
</protein>
<evidence type="ECO:0000313" key="4">
    <source>
        <dbReference type="EMBL" id="OIP03280.1"/>
    </source>
</evidence>
<dbReference type="PROSITE" id="PS51740">
    <property type="entry name" value="SPOVT_ABRB"/>
    <property type="match status" value="1"/>
</dbReference>
<dbReference type="InterPro" id="IPR007159">
    <property type="entry name" value="SpoVT-AbrB_dom"/>
</dbReference>
<feature type="compositionally biased region" description="Basic and acidic residues" evidence="2">
    <location>
        <begin position="70"/>
        <end position="79"/>
    </location>
</feature>
<feature type="domain" description="SpoVT-AbrB" evidence="3">
    <location>
        <begin position="2"/>
        <end position="47"/>
    </location>
</feature>
<evidence type="ECO:0000259" key="3">
    <source>
        <dbReference type="PROSITE" id="PS51740"/>
    </source>
</evidence>
<accession>A0A1J5B8K1</accession>